<dbReference type="RefSeq" id="WP_005644925.1">
    <property type="nucleotide sequence ID" value="NZ_BAABYG010000001.1"/>
</dbReference>
<dbReference type="STRING" id="46503.ERS852463_01292"/>
<dbReference type="PANTHER" id="PTHR35279:SF1">
    <property type="entry name" value="ARABINANASE_LEVANSUCRASE_INVERTASE"/>
    <property type="match status" value="1"/>
</dbReference>
<evidence type="ECO:0000313" key="11">
    <source>
        <dbReference type="Proteomes" id="UP000434916"/>
    </source>
</evidence>
<dbReference type="EMBL" id="WNCN01000013">
    <property type="protein sequence ID" value="MTU40061.1"/>
    <property type="molecule type" value="Genomic_DNA"/>
</dbReference>
<evidence type="ECO:0000313" key="9">
    <source>
        <dbReference type="EMBL" id="RGN53351.1"/>
    </source>
</evidence>
<dbReference type="SUPFAM" id="SSF75005">
    <property type="entry name" value="Arabinanase/levansucrase/invertase"/>
    <property type="match status" value="1"/>
</dbReference>
<comment type="caution">
    <text evidence="8">The sequence shown here is derived from an EMBL/GenBank/DDBJ whole genome shotgun (WGS) entry which is preliminary data.</text>
</comment>
<dbReference type="InterPro" id="IPR023296">
    <property type="entry name" value="Glyco_hydro_beta-prop_sf"/>
</dbReference>
<comment type="similarity">
    <text evidence="1 5">Belongs to the glycosyl hydrolase 43 family.</text>
</comment>
<dbReference type="GO" id="GO:0005975">
    <property type="term" value="P:carbohydrate metabolic process"/>
    <property type="evidence" value="ECO:0007669"/>
    <property type="project" value="InterPro"/>
</dbReference>
<dbReference type="EMBL" id="WNDD01000017">
    <property type="protein sequence ID" value="MTV02975.1"/>
    <property type="molecule type" value="Genomic_DNA"/>
</dbReference>
<dbReference type="Proteomes" id="UP000482671">
    <property type="component" value="Unassembled WGS sequence"/>
</dbReference>
<evidence type="ECO:0000256" key="2">
    <source>
        <dbReference type="ARBA" id="ARBA00022801"/>
    </source>
</evidence>
<proteinExistence type="inferred from homology"/>
<dbReference type="Gene3D" id="2.115.10.20">
    <property type="entry name" value="Glycosyl hydrolase domain, family 43"/>
    <property type="match status" value="3"/>
</dbReference>
<evidence type="ECO:0000313" key="12">
    <source>
        <dbReference type="Proteomes" id="UP000448908"/>
    </source>
</evidence>
<dbReference type="GeneID" id="49203947"/>
<feature type="site" description="Important for catalytic activity, responsible for pKa modulation of the active site Glu and correct orientation of both the proton donor and substrate" evidence="4">
    <location>
        <position position="158"/>
    </location>
</feature>
<keyword evidence="11" id="KW-1185">Reference proteome</keyword>
<gene>
    <name evidence="9" type="ORF">DXB61_04115</name>
    <name evidence="6" type="ORF">GMD82_11390</name>
    <name evidence="7" type="ORF">GMD92_15860</name>
    <name evidence="8" type="ORF">GME02_15295</name>
</gene>
<dbReference type="PANTHER" id="PTHR35279">
    <property type="match status" value="1"/>
</dbReference>
<dbReference type="AlphaFoldDB" id="A0A351E5Q3"/>
<keyword evidence="2 5" id="KW-0378">Hydrolase</keyword>
<dbReference type="Proteomes" id="UP000448908">
    <property type="component" value="Unassembled WGS sequence"/>
</dbReference>
<dbReference type="GO" id="GO:0004553">
    <property type="term" value="F:hydrolase activity, hydrolyzing O-glycosyl compounds"/>
    <property type="evidence" value="ECO:0007669"/>
    <property type="project" value="InterPro"/>
</dbReference>
<evidence type="ECO:0000256" key="5">
    <source>
        <dbReference type="RuleBase" id="RU361187"/>
    </source>
</evidence>
<dbReference type="EMBL" id="QSUP01000003">
    <property type="protein sequence ID" value="RGN53351.1"/>
    <property type="molecule type" value="Genomic_DNA"/>
</dbReference>
<dbReference type="Proteomes" id="UP000434916">
    <property type="component" value="Unassembled WGS sequence"/>
</dbReference>
<evidence type="ECO:0000313" key="8">
    <source>
        <dbReference type="EMBL" id="MTV02975.1"/>
    </source>
</evidence>
<sequence length="324" mass="36802">MRVYVLLLTCLFFSLLGKPQQPRMMYEDTSRRGVPFSKDPHVVNFQGRYLMYYTLPPRLDVSGSGANIGIASSKDLVNWSKVGEITPEKNAVYEKNGLCAPGALVRDGKIHLFYQTYGNGKNDAICHAVSTDGIHFDRDPSNPVFHPTGDWNCGRAIDAEVCEFNGKYFLYFATRDKDFKIQMQGVATASLNTDFNREDWTQACDKSILYPECDWEGECIEGASIVKKDNKLYMFYAGAYNNAPQQIGVAVSEDGLNWKRLSEEPFLRNGKPGEWNSSESGHPHLFTDLDGRTYLFYQGNNDHGKTWYITQQEVLWKDGKPYLK</sequence>
<dbReference type="EMBL" id="WNDA01000028">
    <property type="protein sequence ID" value="MTU70503.1"/>
    <property type="molecule type" value="Genomic_DNA"/>
</dbReference>
<reference evidence="11 12" key="2">
    <citation type="journal article" date="2019" name="Nat. Med.">
        <title>A library of human gut bacterial isolates paired with longitudinal multiomics data enables mechanistic microbiome research.</title>
        <authorList>
            <person name="Poyet M."/>
            <person name="Groussin M."/>
            <person name="Gibbons S.M."/>
            <person name="Avila-Pacheco J."/>
            <person name="Jiang X."/>
            <person name="Kearney S.M."/>
            <person name="Perrotta A.R."/>
            <person name="Berdy B."/>
            <person name="Zhao S."/>
            <person name="Lieberman T.D."/>
            <person name="Swanson P.K."/>
            <person name="Smith M."/>
            <person name="Roesemann S."/>
            <person name="Alexander J.E."/>
            <person name="Rich S.A."/>
            <person name="Livny J."/>
            <person name="Vlamakis H."/>
            <person name="Clish C."/>
            <person name="Bullock K."/>
            <person name="Deik A."/>
            <person name="Scott J."/>
            <person name="Pierce K.A."/>
            <person name="Xavier R.J."/>
            <person name="Alm E.J."/>
        </authorList>
    </citation>
    <scope>NUCLEOTIDE SEQUENCE [LARGE SCALE GENOMIC DNA]</scope>
    <source>
        <strain evidence="8 13">BIOML-A11</strain>
        <strain evidence="7 12">BIOML-A16</strain>
        <strain evidence="6 11">BIOML-A29</strain>
    </source>
</reference>
<keyword evidence="3 5" id="KW-0326">Glycosidase</keyword>
<accession>A0A351E5Q3</accession>
<evidence type="ECO:0000256" key="1">
    <source>
        <dbReference type="ARBA" id="ARBA00009865"/>
    </source>
</evidence>
<reference evidence="9 10" key="1">
    <citation type="submission" date="2018-08" db="EMBL/GenBank/DDBJ databases">
        <title>A genome reference for cultivated species of the human gut microbiota.</title>
        <authorList>
            <person name="Zou Y."/>
            <person name="Xue W."/>
            <person name="Luo G."/>
        </authorList>
    </citation>
    <scope>NUCLEOTIDE SEQUENCE [LARGE SCALE GENOMIC DNA]</scope>
    <source>
        <strain evidence="9 10">OM05-11AA</strain>
    </source>
</reference>
<evidence type="ECO:0000313" key="6">
    <source>
        <dbReference type="EMBL" id="MTU40061.1"/>
    </source>
</evidence>
<evidence type="ECO:0000256" key="3">
    <source>
        <dbReference type="ARBA" id="ARBA00023295"/>
    </source>
</evidence>
<evidence type="ECO:0000313" key="7">
    <source>
        <dbReference type="EMBL" id="MTU70503.1"/>
    </source>
</evidence>
<organism evidence="8 13">
    <name type="scientific">Parabacteroides merdae</name>
    <dbReference type="NCBI Taxonomy" id="46503"/>
    <lineage>
        <taxon>Bacteria</taxon>
        <taxon>Pseudomonadati</taxon>
        <taxon>Bacteroidota</taxon>
        <taxon>Bacteroidia</taxon>
        <taxon>Bacteroidales</taxon>
        <taxon>Tannerellaceae</taxon>
        <taxon>Parabacteroides</taxon>
    </lineage>
</organism>
<dbReference type="InterPro" id="IPR006710">
    <property type="entry name" value="Glyco_hydro_43"/>
</dbReference>
<evidence type="ECO:0000313" key="10">
    <source>
        <dbReference type="Proteomes" id="UP000261088"/>
    </source>
</evidence>
<name>A0A351E5Q3_9BACT</name>
<dbReference type="Proteomes" id="UP000261088">
    <property type="component" value="Unassembled WGS sequence"/>
</dbReference>
<dbReference type="Pfam" id="PF04616">
    <property type="entry name" value="Glyco_hydro_43"/>
    <property type="match status" value="1"/>
</dbReference>
<protein>
    <submittedName>
        <fullName evidence="8">Family 43 glycosylhydrolase</fullName>
    </submittedName>
    <submittedName>
        <fullName evidence="9">Glycoside hydrolase</fullName>
    </submittedName>
</protein>
<evidence type="ECO:0000313" key="13">
    <source>
        <dbReference type="Proteomes" id="UP000482671"/>
    </source>
</evidence>
<evidence type="ECO:0000256" key="4">
    <source>
        <dbReference type="PIRSR" id="PIRSR606710-2"/>
    </source>
</evidence>
<dbReference type="OrthoDB" id="2534034at2"/>